<organism evidence="3 4">
    <name type="scientific">Paenibacillus typhae</name>
    <dbReference type="NCBI Taxonomy" id="1174501"/>
    <lineage>
        <taxon>Bacteria</taxon>
        <taxon>Bacillati</taxon>
        <taxon>Bacillota</taxon>
        <taxon>Bacilli</taxon>
        <taxon>Bacillales</taxon>
        <taxon>Paenibacillaceae</taxon>
        <taxon>Paenibacillus</taxon>
    </lineage>
</organism>
<dbReference type="Gene3D" id="3.30.457.10">
    <property type="entry name" value="Copper amine oxidase-like, N-terminal domain"/>
    <property type="match status" value="1"/>
</dbReference>
<dbReference type="Proteomes" id="UP000199050">
    <property type="component" value="Unassembled WGS sequence"/>
</dbReference>
<dbReference type="RefSeq" id="WP_090715601.1">
    <property type="nucleotide sequence ID" value="NZ_CBCSKY010000018.1"/>
</dbReference>
<accession>A0A1G8U901</accession>
<protein>
    <submittedName>
        <fullName evidence="3">Copper amine oxidase N-terminal domain-containing protein</fullName>
    </submittedName>
</protein>
<dbReference type="InterPro" id="IPR012854">
    <property type="entry name" value="Cu_amine_oxidase-like_N"/>
</dbReference>
<gene>
    <name evidence="3" type="ORF">SAMN05216192_11839</name>
</gene>
<keyword evidence="1" id="KW-0732">Signal</keyword>
<proteinExistence type="predicted"/>
<dbReference type="STRING" id="1174501.SAMN05216192_11839"/>
<sequence>MKTTLKTSAALLTLSLALSTGAASAAPVVTSLNTGKTPQAAGISTIAAANTFTIELNGSVLTEQGFQPSAAKEPLVPLRAVAEALGFSLTWNQSSKTAEVTKGNIFTSVKSGENRYTVNKMSTTLGAAPQTLENKLFVPASFVSEVLQQTVSVEGQKIVIASAMTENGVITAINADAKFPSIQIKGTGTSGLVLNLSEDTVLLKADGTKLTVADLQIGMTIEAEHALFSTRSLPPQTPAYQITVLDSAQPEGLLGTEGTVESINTSQDGALLIRINGTGLTETSQSEIVLRLPADAAIVNESGEPAMADAIVQGAKVIGFYGPMLTRSLPAIGTAWKIVVIPAQQQ</sequence>
<dbReference type="InterPro" id="IPR036582">
    <property type="entry name" value="Mao_N_sf"/>
</dbReference>
<dbReference type="Pfam" id="PF07833">
    <property type="entry name" value="Cu_amine_oxidN1"/>
    <property type="match status" value="1"/>
</dbReference>
<feature type="domain" description="Copper amine oxidase-like N-terminal" evidence="2">
    <location>
        <begin position="71"/>
        <end position="158"/>
    </location>
</feature>
<evidence type="ECO:0000313" key="4">
    <source>
        <dbReference type="Proteomes" id="UP000199050"/>
    </source>
</evidence>
<evidence type="ECO:0000313" key="3">
    <source>
        <dbReference type="EMBL" id="SDJ49480.1"/>
    </source>
</evidence>
<keyword evidence="4" id="KW-1185">Reference proteome</keyword>
<reference evidence="4" key="1">
    <citation type="submission" date="2016-10" db="EMBL/GenBank/DDBJ databases">
        <authorList>
            <person name="Varghese N."/>
            <person name="Submissions S."/>
        </authorList>
    </citation>
    <scope>NUCLEOTIDE SEQUENCE [LARGE SCALE GENOMIC DNA]</scope>
    <source>
        <strain evidence="4">CGMCC 1.11012</strain>
    </source>
</reference>
<dbReference type="SUPFAM" id="SSF55383">
    <property type="entry name" value="Copper amine oxidase, domain N"/>
    <property type="match status" value="1"/>
</dbReference>
<evidence type="ECO:0000256" key="1">
    <source>
        <dbReference type="SAM" id="SignalP"/>
    </source>
</evidence>
<dbReference type="AlphaFoldDB" id="A0A1G8U901"/>
<feature type="signal peptide" evidence="1">
    <location>
        <begin position="1"/>
        <end position="25"/>
    </location>
</feature>
<dbReference type="EMBL" id="FNDX01000018">
    <property type="protein sequence ID" value="SDJ49480.1"/>
    <property type="molecule type" value="Genomic_DNA"/>
</dbReference>
<name>A0A1G8U901_9BACL</name>
<dbReference type="OrthoDB" id="2029085at2"/>
<evidence type="ECO:0000259" key="2">
    <source>
        <dbReference type="Pfam" id="PF07833"/>
    </source>
</evidence>
<feature type="chain" id="PRO_5011667014" evidence="1">
    <location>
        <begin position="26"/>
        <end position="346"/>
    </location>
</feature>